<dbReference type="EMBL" id="QHCS01000002">
    <property type="protein sequence ID" value="RHX86543.1"/>
    <property type="molecule type" value="Genomic_DNA"/>
</dbReference>
<feature type="transmembrane region" description="Helical" evidence="1">
    <location>
        <begin position="173"/>
        <end position="190"/>
    </location>
</feature>
<dbReference type="Proteomes" id="UP000266669">
    <property type="component" value="Unassembled WGS sequence"/>
</dbReference>
<feature type="domain" description="DUF2157" evidence="2">
    <location>
        <begin position="9"/>
        <end position="144"/>
    </location>
</feature>
<dbReference type="RefSeq" id="WP_118982120.1">
    <property type="nucleotide sequence ID" value="NZ_QHCS01000002.1"/>
</dbReference>
<sequence>MRLEQKLKKWVEEGLIRSEQSDAILKFEETRKTPYLYYSFIVLGVFVIGIGVIAIIAANWEELHDFLKLGAGLSLLVIVSGLAFWKRENPNLLTVFTVFNSILILGMIGLVSQVYHRGGEYYEAAALWCILNFLFLLATDSKTLLHLWLIGFQIFLTGWILDQKSGFDKVYWENYFFFCTIGFYSIWLAAEKFSWESRKGSLFLWTVLFLVAGSSFWGFRPSYDLWYSSLDGSKESWLQALKDYPWSYVWIRLIGLIPGLLLLFKTDSFSKMQKKSFAISLVVLFLLYFPIFFLHTMQETFLASVWNRFVSMVPALLFVVFWLGIASAFRAHKRIFDLSVAVIGIRFLYFYFDLFGSLSYTGFGLIVSGILIIASTVGYLKFKGRVRTFLGEQE</sequence>
<feature type="transmembrane region" description="Helical" evidence="1">
    <location>
        <begin position="145"/>
        <end position="161"/>
    </location>
</feature>
<dbReference type="Pfam" id="PF09925">
    <property type="entry name" value="DUF2157"/>
    <property type="match status" value="1"/>
</dbReference>
<feature type="transmembrane region" description="Helical" evidence="1">
    <location>
        <begin position="358"/>
        <end position="380"/>
    </location>
</feature>
<comment type="caution">
    <text evidence="3">The sequence shown here is derived from an EMBL/GenBank/DDBJ whole genome shotgun (WGS) entry which is preliminary data.</text>
</comment>
<feature type="transmembrane region" description="Helical" evidence="1">
    <location>
        <begin position="335"/>
        <end position="352"/>
    </location>
</feature>
<proteinExistence type="predicted"/>
<dbReference type="AlphaFoldDB" id="A0A8B3CTN2"/>
<evidence type="ECO:0000259" key="2">
    <source>
        <dbReference type="Pfam" id="PF09925"/>
    </source>
</evidence>
<keyword evidence="1" id="KW-0812">Transmembrane</keyword>
<protein>
    <submittedName>
        <fullName evidence="3">DUF2157 domain-containing protein</fullName>
    </submittedName>
</protein>
<feature type="transmembrane region" description="Helical" evidence="1">
    <location>
        <begin position="35"/>
        <end position="60"/>
    </location>
</feature>
<feature type="transmembrane region" description="Helical" evidence="1">
    <location>
        <begin position="309"/>
        <end position="328"/>
    </location>
</feature>
<keyword evidence="1" id="KW-1133">Transmembrane helix</keyword>
<organism evidence="3 4">
    <name type="scientific">Leptospira stimsonii</name>
    <dbReference type="NCBI Taxonomy" id="2202203"/>
    <lineage>
        <taxon>Bacteria</taxon>
        <taxon>Pseudomonadati</taxon>
        <taxon>Spirochaetota</taxon>
        <taxon>Spirochaetia</taxon>
        <taxon>Leptospirales</taxon>
        <taxon>Leptospiraceae</taxon>
        <taxon>Leptospira</taxon>
    </lineage>
</organism>
<feature type="transmembrane region" description="Helical" evidence="1">
    <location>
        <begin position="92"/>
        <end position="115"/>
    </location>
</feature>
<name>A0A8B3CTN2_9LEPT</name>
<accession>A0A8B3CTN2</accession>
<gene>
    <name evidence="3" type="ORF">DLM78_12145</name>
</gene>
<feature type="transmembrane region" description="Helical" evidence="1">
    <location>
        <begin position="121"/>
        <end position="138"/>
    </location>
</feature>
<feature type="transmembrane region" description="Helical" evidence="1">
    <location>
        <begin position="246"/>
        <end position="264"/>
    </location>
</feature>
<feature type="transmembrane region" description="Helical" evidence="1">
    <location>
        <begin position="276"/>
        <end position="297"/>
    </location>
</feature>
<keyword evidence="1" id="KW-0472">Membrane</keyword>
<feature type="transmembrane region" description="Helical" evidence="1">
    <location>
        <begin position="66"/>
        <end position="85"/>
    </location>
</feature>
<reference evidence="4" key="1">
    <citation type="submission" date="2018-05" db="EMBL/GenBank/DDBJ databases">
        <title>Leptospira yasudae sp. nov. and Leptospira stimsonii sp. nov., two pathogenic species of the genus Leptospira isolated from environmental sources.</title>
        <authorList>
            <person name="Casanovas-Massana A."/>
            <person name="Hamond C."/>
            <person name="Santos L.A."/>
            <person name="Hacker K.P."/>
            <person name="Balassiano I."/>
            <person name="Medeiros M.A."/>
            <person name="Reis M.G."/>
            <person name="Ko A.I."/>
            <person name="Wunder E.A."/>
        </authorList>
    </citation>
    <scope>NUCLEOTIDE SEQUENCE [LARGE SCALE GENOMIC DNA]</scope>
    <source>
        <strain evidence="4">AMB6-RJ</strain>
    </source>
</reference>
<feature type="transmembrane region" description="Helical" evidence="1">
    <location>
        <begin position="202"/>
        <end position="219"/>
    </location>
</feature>
<evidence type="ECO:0000313" key="4">
    <source>
        <dbReference type="Proteomes" id="UP000266669"/>
    </source>
</evidence>
<evidence type="ECO:0000256" key="1">
    <source>
        <dbReference type="SAM" id="Phobius"/>
    </source>
</evidence>
<evidence type="ECO:0000313" key="3">
    <source>
        <dbReference type="EMBL" id="RHX86543.1"/>
    </source>
</evidence>
<dbReference type="InterPro" id="IPR018677">
    <property type="entry name" value="DUF2157"/>
</dbReference>